<dbReference type="VEuPathDB" id="TriTrypDB:BSAL_85150"/>
<dbReference type="EMBL" id="CYKH01000997">
    <property type="protein sequence ID" value="CUG76500.1"/>
    <property type="molecule type" value="Genomic_DNA"/>
</dbReference>
<evidence type="ECO:0000313" key="2">
    <source>
        <dbReference type="EMBL" id="CUG76500.1"/>
    </source>
</evidence>
<feature type="compositionally biased region" description="Low complexity" evidence="1">
    <location>
        <begin position="233"/>
        <end position="258"/>
    </location>
</feature>
<protein>
    <submittedName>
        <fullName evidence="2">Uncharacterized protein</fullName>
    </submittedName>
</protein>
<evidence type="ECO:0000313" key="3">
    <source>
        <dbReference type="Proteomes" id="UP000051952"/>
    </source>
</evidence>
<feature type="compositionally biased region" description="Low complexity" evidence="1">
    <location>
        <begin position="358"/>
        <end position="368"/>
    </location>
</feature>
<feature type="region of interest" description="Disordered" evidence="1">
    <location>
        <begin position="374"/>
        <end position="410"/>
    </location>
</feature>
<feature type="compositionally biased region" description="Polar residues" evidence="1">
    <location>
        <begin position="377"/>
        <end position="388"/>
    </location>
</feature>
<dbReference type="InterPro" id="IPR011042">
    <property type="entry name" value="6-blade_b-propeller_TolB-like"/>
</dbReference>
<dbReference type="PANTHER" id="PTHR46388">
    <property type="entry name" value="NHL REPEAT-CONTAINING PROTEIN 2"/>
    <property type="match status" value="1"/>
</dbReference>
<sequence length="410" mass="43226">MNLSSFLVTTLVGPTFGYADGSFSTAKLKHCMDVVYRGTPASMFLYIVDYGNSAVRKANLITSQSATVSSTLPGPYFAVLSRDGAQIFVACDATIVKVSTVTGAQTTLAGAILSYDFVDDVGSAARFNQPRGVALNRDETVLFIGDWRNYRLRRLQLSTLEVTTVAGTGGISSIDGPLLSSTFVGLMQMVWHCDALTSMCVVILAEFGDPGNVQWIPLEGGATASMSVSTAPSCEETSSESRTPTSVFSSTPSSTLRTLTQPTTMTAVTESATPSTHSHSISFTVDHTRTLSLATCSTPVTLSHTPTTTISAGSADASQSHSRAASASTSMSSTHKLTVSLVRWTTTRSAVESDEVSNSRSSSLNSLTNNATATSSHWLSTSPAPSLSKTKHHRSTSISATPSATLRHSW</sequence>
<dbReference type="Proteomes" id="UP000051952">
    <property type="component" value="Unassembled WGS sequence"/>
</dbReference>
<feature type="region of interest" description="Disordered" evidence="1">
    <location>
        <begin position="349"/>
        <end position="368"/>
    </location>
</feature>
<dbReference type="AlphaFoldDB" id="A0A0S4J3T0"/>
<feature type="non-terminal residue" evidence="2">
    <location>
        <position position="410"/>
    </location>
</feature>
<dbReference type="OrthoDB" id="273823at2759"/>
<feature type="compositionally biased region" description="Polar residues" evidence="1">
    <location>
        <begin position="396"/>
        <end position="410"/>
    </location>
</feature>
<keyword evidence="3" id="KW-1185">Reference proteome</keyword>
<organism evidence="2 3">
    <name type="scientific">Bodo saltans</name>
    <name type="common">Flagellated protozoan</name>
    <dbReference type="NCBI Taxonomy" id="75058"/>
    <lineage>
        <taxon>Eukaryota</taxon>
        <taxon>Discoba</taxon>
        <taxon>Euglenozoa</taxon>
        <taxon>Kinetoplastea</taxon>
        <taxon>Metakinetoplastina</taxon>
        <taxon>Eubodonida</taxon>
        <taxon>Bodonidae</taxon>
        <taxon>Bodo</taxon>
    </lineage>
</organism>
<proteinExistence type="predicted"/>
<feature type="region of interest" description="Disordered" evidence="1">
    <location>
        <begin position="307"/>
        <end position="332"/>
    </location>
</feature>
<gene>
    <name evidence="2" type="ORF">BSAL_85150</name>
</gene>
<reference evidence="3" key="1">
    <citation type="submission" date="2015-09" db="EMBL/GenBank/DDBJ databases">
        <authorList>
            <consortium name="Pathogen Informatics"/>
        </authorList>
    </citation>
    <scope>NUCLEOTIDE SEQUENCE [LARGE SCALE GENOMIC DNA]</scope>
    <source>
        <strain evidence="3">Lake Konstanz</strain>
    </source>
</reference>
<evidence type="ECO:0000256" key="1">
    <source>
        <dbReference type="SAM" id="MobiDB-lite"/>
    </source>
</evidence>
<name>A0A0S4J3T0_BODSA</name>
<dbReference type="Gene3D" id="2.120.10.30">
    <property type="entry name" value="TolB, C-terminal domain"/>
    <property type="match status" value="1"/>
</dbReference>
<accession>A0A0S4J3T0</accession>
<dbReference type="SUPFAM" id="SSF101898">
    <property type="entry name" value="NHL repeat"/>
    <property type="match status" value="1"/>
</dbReference>
<dbReference type="PANTHER" id="PTHR46388:SF2">
    <property type="entry name" value="NHL REPEAT-CONTAINING PROTEIN 2"/>
    <property type="match status" value="1"/>
</dbReference>
<feature type="region of interest" description="Disordered" evidence="1">
    <location>
        <begin position="228"/>
        <end position="258"/>
    </location>
</feature>